<evidence type="ECO:0000256" key="2">
    <source>
        <dbReference type="ARBA" id="ARBA00023002"/>
    </source>
</evidence>
<gene>
    <name evidence="7" type="ORF">BWR18_06035</name>
</gene>
<dbReference type="InterPro" id="IPR006076">
    <property type="entry name" value="FAD-dep_OxRdtase"/>
</dbReference>
<dbReference type="Gene3D" id="3.30.70.1400">
    <property type="entry name" value="Aminomethyltransferase beta-barrel domains"/>
    <property type="match status" value="1"/>
</dbReference>
<dbReference type="SUPFAM" id="SSF101790">
    <property type="entry name" value="Aminomethyltransferase beta-barrel domain"/>
    <property type="match status" value="1"/>
</dbReference>
<dbReference type="Pfam" id="PF01571">
    <property type="entry name" value="GCV_T"/>
    <property type="match status" value="1"/>
</dbReference>
<evidence type="ECO:0000313" key="8">
    <source>
        <dbReference type="Proteomes" id="UP000186336"/>
    </source>
</evidence>
<dbReference type="SUPFAM" id="SSF51905">
    <property type="entry name" value="FAD/NAD(P)-binding domain"/>
    <property type="match status" value="1"/>
</dbReference>
<protein>
    <submittedName>
        <fullName evidence="7">Glycine cleavage system protein T</fullName>
    </submittedName>
</protein>
<dbReference type="Gene3D" id="3.50.50.60">
    <property type="entry name" value="FAD/NAD(P)-binding domain"/>
    <property type="match status" value="1"/>
</dbReference>
<dbReference type="Proteomes" id="UP000186336">
    <property type="component" value="Chromosome"/>
</dbReference>
<dbReference type="Pfam" id="PF08669">
    <property type="entry name" value="GCV_T_C"/>
    <property type="match status" value="1"/>
</dbReference>
<dbReference type="InterPro" id="IPR032503">
    <property type="entry name" value="FAO_M"/>
</dbReference>
<comment type="similarity">
    <text evidence="1">Belongs to the GcvT family.</text>
</comment>
<dbReference type="InterPro" id="IPR027266">
    <property type="entry name" value="TrmE/GcvT-like"/>
</dbReference>
<dbReference type="InterPro" id="IPR006222">
    <property type="entry name" value="GCVT_N"/>
</dbReference>
<dbReference type="EMBL" id="CP019312">
    <property type="protein sequence ID" value="APX11286.1"/>
    <property type="molecule type" value="Genomic_DNA"/>
</dbReference>
<evidence type="ECO:0000259" key="4">
    <source>
        <dbReference type="Pfam" id="PF01571"/>
    </source>
</evidence>
<dbReference type="PANTHER" id="PTHR13847:SF187">
    <property type="entry name" value="DIMETHYLGLYCINE DEHYDROGENASE, MITOCHONDRIAL"/>
    <property type="match status" value="1"/>
</dbReference>
<dbReference type="OrthoDB" id="7156675at2"/>
<name>A0A1P8MT74_9RHOB</name>
<dbReference type="Gene3D" id="3.30.1360.120">
    <property type="entry name" value="Probable tRNA modification gtpase trme, domain 1"/>
    <property type="match status" value="1"/>
</dbReference>
<dbReference type="KEGG" id="tom:BWR18_06035"/>
<dbReference type="Gene3D" id="3.30.9.10">
    <property type="entry name" value="D-Amino Acid Oxidase, subunit A, domain 2"/>
    <property type="match status" value="1"/>
</dbReference>
<dbReference type="GO" id="GO:0047865">
    <property type="term" value="F:dimethylglycine dehydrogenase activity"/>
    <property type="evidence" value="ECO:0007669"/>
    <property type="project" value="TreeGrafter"/>
</dbReference>
<evidence type="ECO:0000256" key="1">
    <source>
        <dbReference type="ARBA" id="ARBA00008609"/>
    </source>
</evidence>
<evidence type="ECO:0000259" key="6">
    <source>
        <dbReference type="Pfam" id="PF16350"/>
    </source>
</evidence>
<evidence type="ECO:0000313" key="7">
    <source>
        <dbReference type="EMBL" id="APX11286.1"/>
    </source>
</evidence>
<feature type="domain" description="FAD dependent oxidoreductase central" evidence="6">
    <location>
        <begin position="367"/>
        <end position="417"/>
    </location>
</feature>
<dbReference type="Pfam" id="PF16350">
    <property type="entry name" value="FAO_M"/>
    <property type="match status" value="1"/>
</dbReference>
<reference evidence="7 8" key="1">
    <citation type="submission" date="2017-01" db="EMBL/GenBank/DDBJ databases">
        <title>Complete genome of Tateyamaria omphalii DOK1-4 isolated from seawater in Dokdo.</title>
        <authorList>
            <person name="Kim J.H."/>
            <person name="Chi W.-J."/>
        </authorList>
    </citation>
    <scope>NUCLEOTIDE SEQUENCE [LARGE SCALE GENOMIC DNA]</scope>
    <source>
        <strain evidence="7 8">DOK1-4</strain>
    </source>
</reference>
<feature type="domain" description="GCVT N-terminal" evidence="4">
    <location>
        <begin position="423"/>
        <end position="695"/>
    </location>
</feature>
<dbReference type="SUPFAM" id="SSF54373">
    <property type="entry name" value="FAD-linked reductases, C-terminal domain"/>
    <property type="match status" value="1"/>
</dbReference>
<dbReference type="GO" id="GO:0005737">
    <property type="term" value="C:cytoplasm"/>
    <property type="evidence" value="ECO:0007669"/>
    <property type="project" value="TreeGrafter"/>
</dbReference>
<dbReference type="SUPFAM" id="SSF103025">
    <property type="entry name" value="Folate-binding domain"/>
    <property type="match status" value="1"/>
</dbReference>
<accession>A0A1P8MT74</accession>
<dbReference type="InterPro" id="IPR013977">
    <property type="entry name" value="GcvT_C"/>
</dbReference>
<organism evidence="7 8">
    <name type="scientific">Tateyamaria omphalii</name>
    <dbReference type="NCBI Taxonomy" id="299262"/>
    <lineage>
        <taxon>Bacteria</taxon>
        <taxon>Pseudomonadati</taxon>
        <taxon>Pseudomonadota</taxon>
        <taxon>Alphaproteobacteria</taxon>
        <taxon>Rhodobacterales</taxon>
        <taxon>Roseobacteraceae</taxon>
        <taxon>Tateyamaria</taxon>
    </lineage>
</organism>
<evidence type="ECO:0000259" key="3">
    <source>
        <dbReference type="Pfam" id="PF01266"/>
    </source>
</evidence>
<dbReference type="Pfam" id="PF01266">
    <property type="entry name" value="DAO"/>
    <property type="match status" value="1"/>
</dbReference>
<dbReference type="InterPro" id="IPR029043">
    <property type="entry name" value="GcvT/YgfZ_C"/>
</dbReference>
<keyword evidence="8" id="KW-1185">Reference proteome</keyword>
<sequence length="803" mass="88436">MQTTSRVAVIGGGVVGASVLYHLTKLGWSNVMLLERSELTSGSTWHAAGGFHTLNGDTNMAALQGYTIKLYKELEEITGMSCGLHHVGGVTLADNQDRFDMLLAERAKHRFMGLETEIVGPEEIAKIAPITNTEGILGALYDPLDGHLDPSGTTHAYAKAARMGGATIHTHTMVQETNQRPDGTWDVITDRGTIHAEHVVNAGGLWAREVGAMAGVYLPLHPMEHQYIVTDDIPDIYNRDAEHPHVMDPAGESYLRQEGRGLCIGFYEQPCRPWAVDGTPWTFGHELLPDDFDKIEESIAFAYNRFPVLETAGIKSVIHGPFTFAPDGNPLVGPVPGLRNYWSACGVMAGFSQGGGVGLMLAQWMIDGECERDVTAMDVARFGTWISPGYTRPKVIENYQKRFSVAYPNEELPAARPNCTTPMYDIFTDMGAVWGQQYGLEVANYFAQEGEPTYETPSFRRSDAFQATAREVKAVRASVGINEVHNFGKYRVTGPNARAWLDRIMAGRVPQPGRIALTPMLSAKGRLIGDFTMSCLSETEFQLTASYGAQAVHMRHFEQHEETGITVENISDKRNGFQLAGPCARDVLQACTRADISDMKFLDVRPLTVGMTDCIVQRVSYTGDLGFEIYCDPMAQRQLWWTLWDAGQPMGITPFGMRAMMSLRLDKFFGSWLSEFSPDYTAAETGLDRFISWKKNTDFIGRTAAESERANGPARKLCAFTVDADNADVQGYEPIWLDDKVVGFCTSGGYSHHADTSVALGFLPTDKIVDGLTVQIEILGQMRDATLTTTALFDPDGSRMRGT</sequence>
<feature type="domain" description="FAD dependent oxidoreductase" evidence="3">
    <location>
        <begin position="6"/>
        <end position="364"/>
    </location>
</feature>
<proteinExistence type="inferred from homology"/>
<dbReference type="PANTHER" id="PTHR13847">
    <property type="entry name" value="SARCOSINE DEHYDROGENASE-RELATED"/>
    <property type="match status" value="1"/>
</dbReference>
<keyword evidence="2" id="KW-0560">Oxidoreductase</keyword>
<dbReference type="InterPro" id="IPR036188">
    <property type="entry name" value="FAD/NAD-bd_sf"/>
</dbReference>
<dbReference type="RefSeq" id="WP_076627149.1">
    <property type="nucleotide sequence ID" value="NZ_CP019312.1"/>
</dbReference>
<feature type="domain" description="Aminomethyltransferase C-terminal" evidence="5">
    <location>
        <begin position="715"/>
        <end position="794"/>
    </location>
</feature>
<dbReference type="Gene3D" id="2.40.30.110">
    <property type="entry name" value="Aminomethyltransferase beta-barrel domains"/>
    <property type="match status" value="1"/>
</dbReference>
<dbReference type="STRING" id="299262.BWR18_06035"/>
<evidence type="ECO:0000259" key="5">
    <source>
        <dbReference type="Pfam" id="PF08669"/>
    </source>
</evidence>
<dbReference type="AlphaFoldDB" id="A0A1P8MT74"/>